<keyword evidence="4" id="KW-0119">Carbohydrate metabolism</keyword>
<accession>A0A6A6HM80</accession>
<feature type="domain" description="GH18" evidence="10">
    <location>
        <begin position="26"/>
        <end position="280"/>
    </location>
</feature>
<evidence type="ECO:0000256" key="2">
    <source>
        <dbReference type="ARBA" id="ARBA00022801"/>
    </source>
</evidence>
<feature type="signal peptide" evidence="9">
    <location>
        <begin position="1"/>
        <end position="22"/>
    </location>
</feature>
<organism evidence="11 12">
    <name type="scientific">Viridothelium virens</name>
    <name type="common">Speckled blister lichen</name>
    <name type="synonym">Trypethelium virens</name>
    <dbReference type="NCBI Taxonomy" id="1048519"/>
    <lineage>
        <taxon>Eukaryota</taxon>
        <taxon>Fungi</taxon>
        <taxon>Dikarya</taxon>
        <taxon>Ascomycota</taxon>
        <taxon>Pezizomycotina</taxon>
        <taxon>Dothideomycetes</taxon>
        <taxon>Dothideomycetes incertae sedis</taxon>
        <taxon>Trypetheliales</taxon>
        <taxon>Trypetheliaceae</taxon>
        <taxon>Viridothelium</taxon>
    </lineage>
</organism>
<keyword evidence="9" id="KW-0732">Signal</keyword>
<dbReference type="Pfam" id="PF00704">
    <property type="entry name" value="Glyco_hydro_18"/>
    <property type="match status" value="1"/>
</dbReference>
<evidence type="ECO:0000256" key="5">
    <source>
        <dbReference type="ARBA" id="ARBA00023295"/>
    </source>
</evidence>
<sequence>MKLFTSPLAFVAVAALSSTTSAKSGPISVAYVEVNDNSITNVGDYTLADGSNAFDIAIIFAANINYNGSSAVLYNNPNVQAVLDDADNQIRPLQAKGIKVLLSILGNHQGAGISNFATQAAAADFASQVSDALNQYGLDGVDLDDEYADYGTNGTPQPNDQSIGWLISALRTDLGDKLVTFYNYGPASDYLSSSSASIGSQLSYSWNANYDSYEAPNIPGLSKSQLSPAAIDIPTTPQSDAVSFAQETVADGYGVYMTYDLGNGDDSSYISAITQALYGQAATYTP</sequence>
<comment type="similarity">
    <text evidence="8">Belongs to the glycosyl hydrolase 18 family.</text>
</comment>
<keyword evidence="6" id="KW-0624">Polysaccharide degradation</keyword>
<dbReference type="AlphaFoldDB" id="A0A6A6HM80"/>
<dbReference type="GO" id="GO:0008843">
    <property type="term" value="F:endochitinase activity"/>
    <property type="evidence" value="ECO:0007669"/>
    <property type="project" value="UniProtKB-EC"/>
</dbReference>
<dbReference type="InterPro" id="IPR001223">
    <property type="entry name" value="Glyco_hydro18_cat"/>
</dbReference>
<protein>
    <submittedName>
        <fullName evidence="11">Glycoside hydrolase family 18 protein</fullName>
    </submittedName>
</protein>
<keyword evidence="5 7" id="KW-0326">Glycosidase</keyword>
<evidence type="ECO:0000313" key="12">
    <source>
        <dbReference type="Proteomes" id="UP000800092"/>
    </source>
</evidence>
<dbReference type="GO" id="GO:0006032">
    <property type="term" value="P:chitin catabolic process"/>
    <property type="evidence" value="ECO:0007669"/>
    <property type="project" value="UniProtKB-KW"/>
</dbReference>
<evidence type="ECO:0000256" key="1">
    <source>
        <dbReference type="ARBA" id="ARBA00000822"/>
    </source>
</evidence>
<dbReference type="PROSITE" id="PS01095">
    <property type="entry name" value="GH18_1"/>
    <property type="match status" value="1"/>
</dbReference>
<proteinExistence type="inferred from homology"/>
<evidence type="ECO:0000313" key="11">
    <source>
        <dbReference type="EMBL" id="KAF2239215.1"/>
    </source>
</evidence>
<dbReference type="InterPro" id="IPR017853">
    <property type="entry name" value="GH"/>
</dbReference>
<dbReference type="GO" id="GO:0000272">
    <property type="term" value="P:polysaccharide catabolic process"/>
    <property type="evidence" value="ECO:0007669"/>
    <property type="project" value="UniProtKB-KW"/>
</dbReference>
<dbReference type="NCBIfam" id="NF045482">
    <property type="entry name" value="Endoglyc_H"/>
    <property type="match status" value="1"/>
</dbReference>
<keyword evidence="12" id="KW-1185">Reference proteome</keyword>
<dbReference type="InterPro" id="IPR001579">
    <property type="entry name" value="Glyco_hydro_18_chit_AS"/>
</dbReference>
<evidence type="ECO:0000256" key="3">
    <source>
        <dbReference type="ARBA" id="ARBA00023024"/>
    </source>
</evidence>
<dbReference type="InterPro" id="IPR054861">
    <property type="entry name" value="Endoglyc_H"/>
</dbReference>
<evidence type="ECO:0000256" key="9">
    <source>
        <dbReference type="SAM" id="SignalP"/>
    </source>
</evidence>
<feature type="chain" id="PRO_5025478044" evidence="9">
    <location>
        <begin position="23"/>
        <end position="286"/>
    </location>
</feature>
<evidence type="ECO:0000256" key="4">
    <source>
        <dbReference type="ARBA" id="ARBA00023277"/>
    </source>
</evidence>
<name>A0A6A6HM80_VIRVR</name>
<reference evidence="11" key="1">
    <citation type="journal article" date="2020" name="Stud. Mycol.">
        <title>101 Dothideomycetes genomes: a test case for predicting lifestyles and emergence of pathogens.</title>
        <authorList>
            <person name="Haridas S."/>
            <person name="Albert R."/>
            <person name="Binder M."/>
            <person name="Bloem J."/>
            <person name="Labutti K."/>
            <person name="Salamov A."/>
            <person name="Andreopoulos B."/>
            <person name="Baker S."/>
            <person name="Barry K."/>
            <person name="Bills G."/>
            <person name="Bluhm B."/>
            <person name="Cannon C."/>
            <person name="Castanera R."/>
            <person name="Culley D."/>
            <person name="Daum C."/>
            <person name="Ezra D."/>
            <person name="Gonzalez J."/>
            <person name="Henrissat B."/>
            <person name="Kuo A."/>
            <person name="Liang C."/>
            <person name="Lipzen A."/>
            <person name="Lutzoni F."/>
            <person name="Magnuson J."/>
            <person name="Mondo S."/>
            <person name="Nolan M."/>
            <person name="Ohm R."/>
            <person name="Pangilinan J."/>
            <person name="Park H.-J."/>
            <person name="Ramirez L."/>
            <person name="Alfaro M."/>
            <person name="Sun H."/>
            <person name="Tritt A."/>
            <person name="Yoshinaga Y."/>
            <person name="Zwiers L.-H."/>
            <person name="Turgeon B."/>
            <person name="Goodwin S."/>
            <person name="Spatafora J."/>
            <person name="Crous P."/>
            <person name="Grigoriev I."/>
        </authorList>
    </citation>
    <scope>NUCLEOTIDE SEQUENCE</scope>
    <source>
        <strain evidence="11">Tuck. ex Michener</strain>
    </source>
</reference>
<evidence type="ECO:0000256" key="8">
    <source>
        <dbReference type="RuleBase" id="RU004453"/>
    </source>
</evidence>
<evidence type="ECO:0000256" key="6">
    <source>
        <dbReference type="ARBA" id="ARBA00023326"/>
    </source>
</evidence>
<keyword evidence="3" id="KW-0146">Chitin degradation</keyword>
<keyword evidence="2 7" id="KW-0378">Hydrolase</keyword>
<gene>
    <name evidence="11" type="ORF">EV356DRAFT_515432</name>
</gene>
<evidence type="ECO:0000256" key="7">
    <source>
        <dbReference type="RuleBase" id="RU000489"/>
    </source>
</evidence>
<dbReference type="EMBL" id="ML991773">
    <property type="protein sequence ID" value="KAF2239215.1"/>
    <property type="molecule type" value="Genomic_DNA"/>
</dbReference>
<dbReference type="SUPFAM" id="SSF51445">
    <property type="entry name" value="(Trans)glycosidases"/>
    <property type="match status" value="1"/>
</dbReference>
<dbReference type="OrthoDB" id="73875at2759"/>
<dbReference type="Proteomes" id="UP000800092">
    <property type="component" value="Unassembled WGS sequence"/>
</dbReference>
<comment type="catalytic activity">
    <reaction evidence="1">
        <text>Random endo-hydrolysis of N-acetyl-beta-D-glucosaminide (1-&gt;4)-beta-linkages in chitin and chitodextrins.</text>
        <dbReference type="EC" id="3.2.1.14"/>
    </reaction>
</comment>
<dbReference type="Gene3D" id="3.20.20.80">
    <property type="entry name" value="Glycosidases"/>
    <property type="match status" value="1"/>
</dbReference>
<dbReference type="PROSITE" id="PS51910">
    <property type="entry name" value="GH18_2"/>
    <property type="match status" value="1"/>
</dbReference>
<evidence type="ECO:0000259" key="10">
    <source>
        <dbReference type="PROSITE" id="PS51910"/>
    </source>
</evidence>